<keyword evidence="3" id="KW-1185">Reference proteome</keyword>
<sequence>MSKNLFHKGRITPGPVGWTRIAAPLVIALVAVPLVLWMRGAEALLVAAAFIVLFTALAVREWMNQSLTFIVDPEGITVSRGGFWPARTWPAEEFRTVQIRRIPGDQVGTQVGGFGLRRGRVLRAQMSAIEEVDGLRRLTAVDERQDAECAVTKGGRIVEVVGHRGRSFLLSPVDPDAAAHTLAQVIRAKR</sequence>
<dbReference type="AlphaFoldDB" id="A0A839QV53"/>
<evidence type="ECO:0000313" key="2">
    <source>
        <dbReference type="EMBL" id="MBB3022729.1"/>
    </source>
</evidence>
<evidence type="ECO:0000313" key="3">
    <source>
        <dbReference type="Proteomes" id="UP000568050"/>
    </source>
</evidence>
<reference evidence="2 3" key="1">
    <citation type="submission" date="2020-08" db="EMBL/GenBank/DDBJ databases">
        <title>Sequencing the genomes of 1000 actinobacteria strains.</title>
        <authorList>
            <person name="Klenk H.-P."/>
        </authorList>
    </citation>
    <scope>NUCLEOTIDE SEQUENCE [LARGE SCALE GENOMIC DNA]</scope>
    <source>
        <strain evidence="2 3">DSM 23040</strain>
    </source>
</reference>
<evidence type="ECO:0008006" key="4">
    <source>
        <dbReference type="Google" id="ProtNLM"/>
    </source>
</evidence>
<organism evidence="2 3">
    <name type="scientific">Helcobacillus massiliensis</name>
    <dbReference type="NCBI Taxonomy" id="521392"/>
    <lineage>
        <taxon>Bacteria</taxon>
        <taxon>Bacillati</taxon>
        <taxon>Actinomycetota</taxon>
        <taxon>Actinomycetes</taxon>
        <taxon>Micrococcales</taxon>
        <taxon>Dermabacteraceae</taxon>
        <taxon>Helcobacillus</taxon>
    </lineage>
</organism>
<keyword evidence="1" id="KW-1133">Transmembrane helix</keyword>
<gene>
    <name evidence="2" type="ORF">FHX50_000977</name>
</gene>
<name>A0A839QV53_9MICO</name>
<evidence type="ECO:0000256" key="1">
    <source>
        <dbReference type="SAM" id="Phobius"/>
    </source>
</evidence>
<dbReference type="Proteomes" id="UP000568050">
    <property type="component" value="Unassembled WGS sequence"/>
</dbReference>
<feature type="transmembrane region" description="Helical" evidence="1">
    <location>
        <begin position="21"/>
        <end position="37"/>
    </location>
</feature>
<protein>
    <recommendedName>
        <fullName evidence="4">Bacterial Pleckstrin homology domain-containing protein</fullName>
    </recommendedName>
</protein>
<comment type="caution">
    <text evidence="2">The sequence shown here is derived from an EMBL/GenBank/DDBJ whole genome shotgun (WGS) entry which is preliminary data.</text>
</comment>
<keyword evidence="1" id="KW-0812">Transmembrane</keyword>
<feature type="transmembrane region" description="Helical" evidence="1">
    <location>
        <begin position="43"/>
        <end position="59"/>
    </location>
</feature>
<proteinExistence type="predicted"/>
<accession>A0A839QV53</accession>
<dbReference type="EMBL" id="JACHWP010000001">
    <property type="protein sequence ID" value="MBB3022729.1"/>
    <property type="molecule type" value="Genomic_DNA"/>
</dbReference>
<dbReference type="RefSeq" id="WP_183375006.1">
    <property type="nucleotide sequence ID" value="NZ_CBCSFZ010000004.1"/>
</dbReference>
<keyword evidence="1" id="KW-0472">Membrane</keyword>